<comment type="caution">
    <text evidence="2">The sequence shown here is derived from an EMBL/GenBank/DDBJ whole genome shotgun (WGS) entry which is preliminary data.</text>
</comment>
<evidence type="ECO:0000259" key="1">
    <source>
        <dbReference type="Pfam" id="PF06855"/>
    </source>
</evidence>
<dbReference type="SUPFAM" id="SSF140652">
    <property type="entry name" value="YozE-like"/>
    <property type="match status" value="1"/>
</dbReference>
<keyword evidence="3" id="KW-1185">Reference proteome</keyword>
<evidence type="ECO:0000313" key="3">
    <source>
        <dbReference type="Proteomes" id="UP000182665"/>
    </source>
</evidence>
<proteinExistence type="predicted"/>
<dbReference type="InterPro" id="IPR036806">
    <property type="entry name" value="YozE_SAM-like_sf"/>
</dbReference>
<dbReference type="Gene3D" id="1.10.150.260">
    <property type="entry name" value="YozE SAM-like"/>
    <property type="match status" value="1"/>
</dbReference>
<protein>
    <submittedName>
        <fullName evidence="2">YozE SAM-like fold</fullName>
    </submittedName>
</protein>
<organism evidence="2 3">
    <name type="scientific">Staphylococcus pasteuri</name>
    <dbReference type="NCBI Taxonomy" id="45972"/>
    <lineage>
        <taxon>Bacteria</taxon>
        <taxon>Bacillati</taxon>
        <taxon>Bacillota</taxon>
        <taxon>Bacilli</taxon>
        <taxon>Bacillales</taxon>
        <taxon>Staphylococcaceae</taxon>
        <taxon>Staphylococcus</taxon>
    </lineage>
</organism>
<dbReference type="InterPro" id="IPR023089">
    <property type="entry name" value="YozE_SAM-like"/>
</dbReference>
<accession>A0ABY1H076</accession>
<dbReference type="Pfam" id="PF06855">
    <property type="entry name" value="YozE_SAM_like"/>
    <property type="match status" value="1"/>
</dbReference>
<dbReference type="EMBL" id="FPKT01000001">
    <property type="protein sequence ID" value="SFZ71156.1"/>
    <property type="molecule type" value="Genomic_DNA"/>
</dbReference>
<sequence length="68" mass="8018">MMTFYDFIIGFINDDTPFGNLANYINKDHKFPKNEKNKFVIRTYVLSNYDDSQLIESANRAISLYQLT</sequence>
<feature type="domain" description="YozE SAM-like" evidence="1">
    <location>
        <begin position="3"/>
        <end position="66"/>
    </location>
</feature>
<gene>
    <name evidence="2" type="ORF">SAMN03097721_00087</name>
</gene>
<reference evidence="2 3" key="1">
    <citation type="submission" date="2016-11" db="EMBL/GenBank/DDBJ databases">
        <authorList>
            <person name="Varghese N."/>
            <person name="Submissions S."/>
        </authorList>
    </citation>
    <scope>NUCLEOTIDE SEQUENCE [LARGE SCALE GENOMIC DNA]</scope>
    <source>
        <strain evidence="2 3">NFIX07</strain>
    </source>
</reference>
<name>A0ABY1H076_9STAP</name>
<dbReference type="Proteomes" id="UP000182665">
    <property type="component" value="Unassembled WGS sequence"/>
</dbReference>
<evidence type="ECO:0000313" key="2">
    <source>
        <dbReference type="EMBL" id="SFZ71156.1"/>
    </source>
</evidence>